<dbReference type="Gene3D" id="3.30.70.100">
    <property type="match status" value="1"/>
</dbReference>
<evidence type="ECO:0000259" key="2">
    <source>
        <dbReference type="PROSITE" id="PS50846"/>
    </source>
</evidence>
<dbReference type="OrthoDB" id="1121721at2"/>
<reference evidence="3 4" key="1">
    <citation type="submission" date="2017-05" db="EMBL/GenBank/DDBJ databases">
        <authorList>
            <person name="Varghese N."/>
            <person name="Submissions S."/>
        </authorList>
    </citation>
    <scope>NUCLEOTIDE SEQUENCE [LARGE SCALE GENOMIC DNA]</scope>
    <source>
        <strain evidence="3 4">DSM 27040</strain>
    </source>
</reference>
<dbReference type="AlphaFoldDB" id="A0A521BBS0"/>
<evidence type="ECO:0000313" key="3">
    <source>
        <dbReference type="EMBL" id="SMO44441.1"/>
    </source>
</evidence>
<protein>
    <submittedName>
        <fullName evidence="3">Copper chaperone CopZ</fullName>
    </submittedName>
</protein>
<dbReference type="GO" id="GO:0046872">
    <property type="term" value="F:metal ion binding"/>
    <property type="evidence" value="ECO:0007669"/>
    <property type="project" value="InterPro"/>
</dbReference>
<feature type="chain" id="PRO_5021998234" evidence="1">
    <location>
        <begin position="23"/>
        <end position="107"/>
    </location>
</feature>
<keyword evidence="4" id="KW-1185">Reference proteome</keyword>
<evidence type="ECO:0000256" key="1">
    <source>
        <dbReference type="SAM" id="SignalP"/>
    </source>
</evidence>
<feature type="domain" description="HMA" evidence="2">
    <location>
        <begin position="28"/>
        <end position="94"/>
    </location>
</feature>
<dbReference type="Proteomes" id="UP000319040">
    <property type="component" value="Unassembled WGS sequence"/>
</dbReference>
<gene>
    <name evidence="3" type="ORF">SAMN06265379_101850</name>
</gene>
<feature type="signal peptide" evidence="1">
    <location>
        <begin position="1"/>
        <end position="22"/>
    </location>
</feature>
<evidence type="ECO:0000313" key="4">
    <source>
        <dbReference type="Proteomes" id="UP000319040"/>
    </source>
</evidence>
<keyword evidence="1" id="KW-0732">Signal</keyword>
<dbReference type="CDD" id="cd00371">
    <property type="entry name" value="HMA"/>
    <property type="match status" value="1"/>
</dbReference>
<dbReference type="Pfam" id="PF00403">
    <property type="entry name" value="HMA"/>
    <property type="match status" value="1"/>
</dbReference>
<dbReference type="InterPro" id="IPR006121">
    <property type="entry name" value="HMA_dom"/>
</dbReference>
<sequence>MKKMKLLTVTLLLFMGMASTFAKDDPKLKKVTYTCNVDCHTCKEKIMKNIPYEKGVKKVEVDIKNQLVTVTFRKDKNTTEKINKAIDKLGYQAKVKQPETNEASEKK</sequence>
<dbReference type="EMBL" id="FXTB01000001">
    <property type="protein sequence ID" value="SMO44441.1"/>
    <property type="molecule type" value="Genomic_DNA"/>
</dbReference>
<dbReference type="PROSITE" id="PS50846">
    <property type="entry name" value="HMA_2"/>
    <property type="match status" value="1"/>
</dbReference>
<dbReference type="RefSeq" id="WP_142532175.1">
    <property type="nucleotide sequence ID" value="NZ_FXTB01000001.1"/>
</dbReference>
<organism evidence="3 4">
    <name type="scientific">Saccharicrinis carchari</name>
    <dbReference type="NCBI Taxonomy" id="1168039"/>
    <lineage>
        <taxon>Bacteria</taxon>
        <taxon>Pseudomonadati</taxon>
        <taxon>Bacteroidota</taxon>
        <taxon>Bacteroidia</taxon>
        <taxon>Marinilabiliales</taxon>
        <taxon>Marinilabiliaceae</taxon>
        <taxon>Saccharicrinis</taxon>
    </lineage>
</organism>
<proteinExistence type="predicted"/>
<name>A0A521BBS0_SACCC</name>
<dbReference type="InterPro" id="IPR036163">
    <property type="entry name" value="HMA_dom_sf"/>
</dbReference>
<dbReference type="SUPFAM" id="SSF55008">
    <property type="entry name" value="HMA, heavy metal-associated domain"/>
    <property type="match status" value="1"/>
</dbReference>
<accession>A0A521BBS0</accession>